<dbReference type="Proteomes" id="UP000187209">
    <property type="component" value="Unassembled WGS sequence"/>
</dbReference>
<dbReference type="EMBL" id="MPUH01000092">
    <property type="protein sequence ID" value="OMJ90947.1"/>
    <property type="molecule type" value="Genomic_DNA"/>
</dbReference>
<feature type="coiled-coil region" evidence="1">
    <location>
        <begin position="1611"/>
        <end position="1810"/>
    </location>
</feature>
<feature type="compositionally biased region" description="Polar residues" evidence="2">
    <location>
        <begin position="1"/>
        <end position="25"/>
    </location>
</feature>
<evidence type="ECO:0000256" key="1">
    <source>
        <dbReference type="SAM" id="Coils"/>
    </source>
</evidence>
<evidence type="ECO:0000313" key="3">
    <source>
        <dbReference type="EMBL" id="OMJ90947.1"/>
    </source>
</evidence>
<name>A0A1R2CPL2_9CILI</name>
<evidence type="ECO:0000256" key="2">
    <source>
        <dbReference type="SAM" id="MobiDB-lite"/>
    </source>
</evidence>
<accession>A0A1R2CPL2</accession>
<sequence>MRSSPLKSRGQSHPYSITPTGSKTLPKNHIRKPSPTKLEKFNTRLSKSPYQSVYSILSGEKSPTKFSPVRVDTGESQDSKEIQRLNEKLSSCQKELQLTKTNFIDSQNKLEKIIKDQKYCINELEIENLKVTKELSTIKNTCKKEYENLQEKDNKMIGDLQKKNKEFEEQSKFYIQENIKLKQNYEKEIFNLKTLIKDHELKLEMYKREFSSFHTKAKKEQDETGFKEEYIKKLQEGIKEKSKQTSELKQSIDHYFKQLEEKEQKILSLEKEIKKEKDINRMLSEKISDLMQDRINTQSETRRKTRKTEINDKRSPNRQKSPVFIPAPETRARDFELSLETSLKNSRLSDIQSREESILKLKTHITGLEHKLNELSEDNSKLRRENAKFIDKQILPDEDTGRYRNLRQSPPRGLFMNLFKNDEDEKKMINKIDELSEKLEKANKKVNELQSKNEDLDLKLVDMKNDNERIQYNYENLLVEIEGNKNIIRERAKEKDKEKSDFINELKNKVSERNKMIESLQELLRKERQNFERKWLEQEENHANEMQVIISSPYRKQQYSEEYNTEFSNESNKNIDELKGKIKELHGIINQMEKKSLEKDKENVQILLKKSNEINELSVEKKNLNKIILDLRGKIDEVKGENVELNRKNIENEESVPGLVNENKGFARDMENIPNAQTLEAELQNKENIIKKLQFNIKSLENTIKSYQETVHNKNNLLEQSNFTRLEIEKNFQNKIQELDDMKEVKLIKDDLLEQSNYIKLELENDFQKTVNELNDIKYNKAKEEENKKYEIERKELEISTLKNQVFLLESRLKDITEENVKKNKPDEEKCSIKTTQNLLEEQLKSANDEILSLKDKLNQKVSELEIIKISLENSKNQLGQVTEELNLKLLQSKQEFYALKDTQTKLESEAKSQEAKLKLSEMHKNQLQKTIKDLENDIKSLKDDNYHLVKQLEENESQENLKEPEIIINFGSESSIFDRKQSENELREHISNLEDKLRLLQNQDKDKEVHTEQIPQDTMEKLSIFIDNQKDLTQAIQALEDQNIKICQMLNEKTQEVKEISVKKCEFMNRIEELSEENKKLHEENMSIVTSNNEHQIKIENFNKKIMNLETQIQELKEKNIRLEKSLENQDNIIKQKEKNYKQVMLEKMVMDKKIEEFNKEILMIKDENIELIKEKEDLEEINEQMDNEIKEMGKILDEMSKESLIKQHLFSKDVVDEMENKWKKNENQLKEQIEDKNIQIKNLENVIKEKNLNVLKDMEISEKDKEINECKETCERKILEVRQEMLVVKENIKKIEKDFKEKEAQVKIADARKMKMMENIKELEDDLKILREENYRLLVKGSQVSTDNAFFADSQEMNLIVESKIQEEIELMKSKEQQFIRKISDLEDELRFMKEENDKVKVLVDDYQSQIKEKSTIIKRLQESLFKEQEQTRQIKRNQDTYTKELLIIKEDNINLIKEKEHLEDENENLNKILETLSESQTQPQKFTQIEFLQSELTQKTGEIQSLNTQLHNLTSEIGIKNSELEKMRIEKFSIIQDLTQKCSKLESEIKNKDNKLKLIELHKGQIQKDLKNYEIELQVLREDNYVLVKKCELLEQNSEDPRDKTENIEKFIENEKKMIGQIENLQREYKESQEFIRKMNKEKDEFSSKLKELEDCRLNISRLDQEKESFLRNIKELSQNVEFLRKTNQADKEKYEKEANKQRKDLEMLKKQTKSRLDEDNVEKLHLKETNIQLISQNEKLEENIESLNQKQEDYLIQISNFQNQIINIKNLLKEKSLALDILKDQQTKHLHQISNLEAQNKNLINQIQENPNKNPEISETNLLL</sequence>
<feature type="region of interest" description="Disordered" evidence="2">
    <location>
        <begin position="1"/>
        <end position="38"/>
    </location>
</feature>
<feature type="coiled-coil region" evidence="1">
    <location>
        <begin position="82"/>
        <end position="286"/>
    </location>
</feature>
<protein>
    <submittedName>
        <fullName evidence="3">Uncharacterized protein</fullName>
    </submittedName>
</protein>
<reference evidence="3 4" key="1">
    <citation type="submission" date="2016-11" db="EMBL/GenBank/DDBJ databases">
        <title>The macronuclear genome of Stentor coeruleus: a giant cell with tiny introns.</title>
        <authorList>
            <person name="Slabodnick M."/>
            <person name="Ruby J.G."/>
            <person name="Reiff S.B."/>
            <person name="Swart E.C."/>
            <person name="Gosai S."/>
            <person name="Prabakaran S."/>
            <person name="Witkowska E."/>
            <person name="Larue G.E."/>
            <person name="Fisher S."/>
            <person name="Freeman R.M."/>
            <person name="Gunawardena J."/>
            <person name="Chu W."/>
            <person name="Stover N.A."/>
            <person name="Gregory B.D."/>
            <person name="Nowacki M."/>
            <person name="Derisi J."/>
            <person name="Roy S.W."/>
            <person name="Marshall W.F."/>
            <person name="Sood P."/>
        </authorList>
    </citation>
    <scope>NUCLEOTIDE SEQUENCE [LARGE SCALE GENOMIC DNA]</scope>
    <source>
        <strain evidence="3">WM001</strain>
    </source>
</reference>
<feature type="coiled-coil region" evidence="1">
    <location>
        <begin position="358"/>
        <end position="392"/>
    </location>
</feature>
<keyword evidence="4" id="KW-1185">Reference proteome</keyword>
<proteinExistence type="predicted"/>
<feature type="coiled-coil region" evidence="1">
    <location>
        <begin position="1093"/>
        <end position="1255"/>
    </location>
</feature>
<feature type="coiled-coil region" evidence="1">
    <location>
        <begin position="503"/>
        <end position="530"/>
    </location>
</feature>
<feature type="coiled-coil region" evidence="1">
    <location>
        <begin position="918"/>
        <end position="952"/>
    </location>
</feature>
<evidence type="ECO:0000313" key="4">
    <source>
        <dbReference type="Proteomes" id="UP000187209"/>
    </source>
</evidence>
<organism evidence="3 4">
    <name type="scientific">Stentor coeruleus</name>
    <dbReference type="NCBI Taxonomy" id="5963"/>
    <lineage>
        <taxon>Eukaryota</taxon>
        <taxon>Sar</taxon>
        <taxon>Alveolata</taxon>
        <taxon>Ciliophora</taxon>
        <taxon>Postciliodesmatophora</taxon>
        <taxon>Heterotrichea</taxon>
        <taxon>Heterotrichida</taxon>
        <taxon>Stentoridae</taxon>
        <taxon>Stentor</taxon>
    </lineage>
</organism>
<feature type="region of interest" description="Disordered" evidence="2">
    <location>
        <begin position="297"/>
        <end position="324"/>
    </location>
</feature>
<feature type="coiled-coil region" evidence="1">
    <location>
        <begin position="1280"/>
        <end position="1342"/>
    </location>
</feature>
<comment type="caution">
    <text evidence="3">The sequence shown here is derived from an EMBL/GenBank/DDBJ whole genome shotgun (WGS) entry which is preliminary data.</text>
</comment>
<feature type="coiled-coil region" evidence="1">
    <location>
        <begin position="425"/>
        <end position="466"/>
    </location>
</feature>
<feature type="coiled-coil region" evidence="1">
    <location>
        <begin position="575"/>
        <end position="648"/>
    </location>
</feature>
<feature type="coiled-coil region" evidence="1">
    <location>
        <begin position="676"/>
        <end position="717"/>
    </location>
</feature>
<feature type="coiled-coil region" evidence="1">
    <location>
        <begin position="780"/>
        <end position="875"/>
    </location>
</feature>
<dbReference type="OrthoDB" id="10254663at2759"/>
<feature type="coiled-coil region" evidence="1">
    <location>
        <begin position="1371"/>
        <end position="1586"/>
    </location>
</feature>
<keyword evidence="1" id="KW-0175">Coiled coil</keyword>
<gene>
    <name evidence="3" type="ORF">SteCoe_6615</name>
</gene>